<protein>
    <recommendedName>
        <fullName evidence="6">TPM domain-containing protein</fullName>
    </recommendedName>
</protein>
<evidence type="ECO:0000313" key="4">
    <source>
        <dbReference type="EMBL" id="RJR27877.1"/>
    </source>
</evidence>
<keyword evidence="2" id="KW-1133">Transmembrane helix</keyword>
<gene>
    <name evidence="4" type="ORF">C4561_01160</name>
</gene>
<sequence>MKKLLLTFAVLVLLLGVVTTALAQSTRCGDGSAPDYGFTHSRDQEHWTRGWETYLSGKTVTEIDKVLDGLYNGNIVETVVLFMPASSVGNRVNCAVHYLRYMEMGRPSGPRQDNGYALLFVVEPDGSLDVHYGVGLGLPSMTAPHLTEINRMAEQAYDATKSYDDAVLIAVNELDTYARSLYEPISDSEYEKLISPEERSESAVQEQSQENQGMSPGAWLVVLVLVFLVLLVVLAIFLGGNSGGTYSSPGPSRSSPSTRTGSSSPTRSSPSRSGRGGGRSGRGN</sequence>
<feature type="transmembrane region" description="Helical" evidence="2">
    <location>
        <begin position="217"/>
        <end position="238"/>
    </location>
</feature>
<dbReference type="Proteomes" id="UP000265540">
    <property type="component" value="Unassembled WGS sequence"/>
</dbReference>
<evidence type="ECO:0000313" key="5">
    <source>
        <dbReference type="Proteomes" id="UP000265540"/>
    </source>
</evidence>
<organism evidence="4 5">
    <name type="scientific">candidate division WWE3 bacterium</name>
    <dbReference type="NCBI Taxonomy" id="2053526"/>
    <lineage>
        <taxon>Bacteria</taxon>
        <taxon>Katanobacteria</taxon>
    </lineage>
</organism>
<feature type="region of interest" description="Disordered" evidence="1">
    <location>
        <begin position="245"/>
        <end position="284"/>
    </location>
</feature>
<feature type="compositionally biased region" description="Low complexity" evidence="1">
    <location>
        <begin position="245"/>
        <end position="273"/>
    </location>
</feature>
<evidence type="ECO:0000256" key="3">
    <source>
        <dbReference type="SAM" id="SignalP"/>
    </source>
</evidence>
<dbReference type="AlphaFoldDB" id="A0A3A4ZLV8"/>
<proteinExistence type="predicted"/>
<keyword evidence="2" id="KW-0812">Transmembrane</keyword>
<name>A0A3A4ZLV8_UNCKA</name>
<evidence type="ECO:0008006" key="6">
    <source>
        <dbReference type="Google" id="ProtNLM"/>
    </source>
</evidence>
<comment type="caution">
    <text evidence="4">The sequence shown here is derived from an EMBL/GenBank/DDBJ whole genome shotgun (WGS) entry which is preliminary data.</text>
</comment>
<reference evidence="4 5" key="1">
    <citation type="journal article" date="2017" name="ISME J.">
        <title>Energy and carbon metabolisms in a deep terrestrial subsurface fluid microbial community.</title>
        <authorList>
            <person name="Momper L."/>
            <person name="Jungbluth S.P."/>
            <person name="Lee M.D."/>
            <person name="Amend J.P."/>
        </authorList>
    </citation>
    <scope>NUCLEOTIDE SEQUENCE [LARGE SCALE GENOMIC DNA]</scope>
    <source>
        <strain evidence="4">SURF_46</strain>
    </source>
</reference>
<evidence type="ECO:0000256" key="2">
    <source>
        <dbReference type="SAM" id="Phobius"/>
    </source>
</evidence>
<dbReference type="EMBL" id="QZJF01000006">
    <property type="protein sequence ID" value="RJR27877.1"/>
    <property type="molecule type" value="Genomic_DNA"/>
</dbReference>
<accession>A0A3A4ZLV8</accession>
<feature type="signal peptide" evidence="3">
    <location>
        <begin position="1"/>
        <end position="23"/>
    </location>
</feature>
<keyword evidence="2" id="KW-0472">Membrane</keyword>
<feature type="compositionally biased region" description="Gly residues" evidence="1">
    <location>
        <begin position="274"/>
        <end position="284"/>
    </location>
</feature>
<feature type="chain" id="PRO_5017944083" description="TPM domain-containing protein" evidence="3">
    <location>
        <begin position="24"/>
        <end position="284"/>
    </location>
</feature>
<keyword evidence="3" id="KW-0732">Signal</keyword>
<evidence type="ECO:0000256" key="1">
    <source>
        <dbReference type="SAM" id="MobiDB-lite"/>
    </source>
</evidence>